<dbReference type="OMA" id="MMSLQIM"/>
<reference evidence="2" key="2">
    <citation type="submission" date="2025-08" db="UniProtKB">
        <authorList>
            <consortium name="Ensembl"/>
        </authorList>
    </citation>
    <scope>IDENTIFICATION</scope>
</reference>
<protein>
    <submittedName>
        <fullName evidence="2">Uncharacterized protein</fullName>
    </submittedName>
</protein>
<dbReference type="Ensembl" id="ENSUAMT00000023200.1">
    <property type="protein sequence ID" value="ENSUAMP00000020756.1"/>
    <property type="gene ID" value="ENSUAMG00000016337.1"/>
</dbReference>
<evidence type="ECO:0000313" key="3">
    <source>
        <dbReference type="Proteomes" id="UP000291022"/>
    </source>
</evidence>
<feature type="transmembrane region" description="Helical" evidence="1">
    <location>
        <begin position="12"/>
        <end position="32"/>
    </location>
</feature>
<reference evidence="2" key="3">
    <citation type="submission" date="2025-09" db="UniProtKB">
        <authorList>
            <consortium name="Ensembl"/>
        </authorList>
    </citation>
    <scope>IDENTIFICATION</scope>
</reference>
<sequence>MILILKLTTIVIFLPAWAVGVCLSVVCLWTGMMSLQIMKLVKLGAKIHHGGIL</sequence>
<evidence type="ECO:0000313" key="2">
    <source>
        <dbReference type="Ensembl" id="ENSUAMP00000020756.1"/>
    </source>
</evidence>
<organism evidence="2 3">
    <name type="scientific">Ursus americanus</name>
    <name type="common">American black bear</name>
    <name type="synonym">Euarctos americanus</name>
    <dbReference type="NCBI Taxonomy" id="9643"/>
    <lineage>
        <taxon>Eukaryota</taxon>
        <taxon>Metazoa</taxon>
        <taxon>Chordata</taxon>
        <taxon>Craniata</taxon>
        <taxon>Vertebrata</taxon>
        <taxon>Euteleostomi</taxon>
        <taxon>Mammalia</taxon>
        <taxon>Eutheria</taxon>
        <taxon>Laurasiatheria</taxon>
        <taxon>Carnivora</taxon>
        <taxon>Caniformia</taxon>
        <taxon>Ursidae</taxon>
        <taxon>Ursus</taxon>
    </lineage>
</organism>
<reference evidence="3" key="1">
    <citation type="submission" date="2016-06" db="EMBL/GenBank/DDBJ databases">
        <title>De novo assembly and RNA-Seq shows season-dependent expression and editing in black bear kidneys.</title>
        <authorList>
            <person name="Korstanje R."/>
            <person name="Srivastava A."/>
            <person name="Sarsani V.K."/>
            <person name="Sheehan S.M."/>
            <person name="Seger R.L."/>
            <person name="Barter M.E."/>
            <person name="Lindqvist C."/>
            <person name="Brody L.C."/>
            <person name="Mullikin J.C."/>
        </authorList>
    </citation>
    <scope>NUCLEOTIDE SEQUENCE [LARGE SCALE GENOMIC DNA]</scope>
</reference>
<name>A0A452RNI8_URSAM</name>
<keyword evidence="3" id="KW-1185">Reference proteome</keyword>
<accession>A0A452RNI8</accession>
<keyword evidence="1" id="KW-0812">Transmembrane</keyword>
<dbReference type="Proteomes" id="UP000291022">
    <property type="component" value="Unassembled WGS sequence"/>
</dbReference>
<proteinExistence type="predicted"/>
<evidence type="ECO:0000256" key="1">
    <source>
        <dbReference type="SAM" id="Phobius"/>
    </source>
</evidence>
<keyword evidence="1" id="KW-0472">Membrane</keyword>
<keyword evidence="1" id="KW-1133">Transmembrane helix</keyword>
<dbReference type="AlphaFoldDB" id="A0A452RNI8"/>
<dbReference type="GeneTree" id="ENSGT00910000148440"/>